<keyword evidence="3 8" id="KW-1134">Transmembrane beta strand</keyword>
<dbReference type="PANTHER" id="PTHR47234:SF3">
    <property type="entry name" value="SECRETIN_TONB SHORT N-TERMINAL DOMAIN-CONTAINING PROTEIN"/>
    <property type="match status" value="1"/>
</dbReference>
<proteinExistence type="inferred from homology"/>
<feature type="chain" id="PRO_5002476208" evidence="10">
    <location>
        <begin position="32"/>
        <end position="886"/>
    </location>
</feature>
<dbReference type="Pfam" id="PF07715">
    <property type="entry name" value="Plug"/>
    <property type="match status" value="1"/>
</dbReference>
<evidence type="ECO:0000313" key="14">
    <source>
        <dbReference type="Proteomes" id="UP000033452"/>
    </source>
</evidence>
<sequence>MKLQTNALSRAIKFALASTATMGLTVASVQAEEADAGAENKKIEKIAVVGSRAAPRSVGDSPVPIDIIGGDDLSKAGGDDMLELLKGSVPSLNVHANPISDAASLVRPANLRGLPADSTLILLNGKRRHRSSVIAFLGGGINDGAQGPDISVIPSVALKQVEVLRDGAAAQYGSDAIAGVLNFVLKDASEGGSISVKQGQYYEGDGDTTTVEGNIGLPFTDQGFANLSFQYKEADPTSRSVQRPDAQAFMDAGLEGVRDPAQVWGAPEINDDITLFGNVGLELTNDSQFYMFGNYSERDVKGGFYYRNPTTRPQVYGGVIRNVNGEPTRRHPTDEAQQAAWDAATPTVLVGSLDGYDQQINCPVVELQSNGLPDQAALDSLAAANCFAFNNILPAGFTPFFGGNITDTSLTIGTKGEFTDGFMKGAYYDFSGSVGRNESRYFITNTVNASMGPDTPMEFSPGKYIQLEKNFNADFSKGYDFDLAYDVNVAGGLEWKEETFEVIPGDEASFIAGPLTQQGFGIGSNGFPGFKPSQGGEFSRRSYAAYIDIETPFTEEFLMGWALRYEDYDTFGSTTNYKVTWQYHATEDLALRGSLSTGFRAPTVGQANVSNVQTNLSSGVLVDSALLPPTNPVSQLLGGSELQPEESQSYTFGAVYQSGDLFLTIDYYNIEVEDRLSQSNKIDLTLEQKAALKADGVPNVDSLAQVSFFTNDFDTTTQGVDIVANYSMDLLGGFATFSAAYNWNETEVDKFSAITGDFKVARLEKDLPQHRATYTWTQQWEDFSGFLRYNYYGEYQGVHVDYDATAIMADPSFTFDAELTYFATENISLTVGANNIFDQDAEKVVDFLEDGATELTPSNTWGGIYYETSPYGINGGFYYVKATYTF</sequence>
<dbReference type="SUPFAM" id="SSF56935">
    <property type="entry name" value="Porins"/>
    <property type="match status" value="1"/>
</dbReference>
<evidence type="ECO:0000259" key="11">
    <source>
        <dbReference type="Pfam" id="PF00593"/>
    </source>
</evidence>
<feature type="signal peptide" evidence="10">
    <location>
        <begin position="1"/>
        <end position="31"/>
    </location>
</feature>
<comment type="similarity">
    <text evidence="8 9">Belongs to the TonB-dependent receptor family.</text>
</comment>
<dbReference type="PATRIC" id="fig|43658.5.peg.545"/>
<keyword evidence="6 8" id="KW-0472">Membrane</keyword>
<evidence type="ECO:0000256" key="6">
    <source>
        <dbReference type="ARBA" id="ARBA00023136"/>
    </source>
</evidence>
<dbReference type="InterPro" id="IPR037066">
    <property type="entry name" value="Plug_dom_sf"/>
</dbReference>
<evidence type="ECO:0000256" key="7">
    <source>
        <dbReference type="ARBA" id="ARBA00023237"/>
    </source>
</evidence>
<evidence type="ECO:0000256" key="4">
    <source>
        <dbReference type="ARBA" id="ARBA00022692"/>
    </source>
</evidence>
<keyword evidence="7 8" id="KW-0998">Cell outer membrane</keyword>
<accession>A0A0F4QZI9</accession>
<evidence type="ECO:0000256" key="3">
    <source>
        <dbReference type="ARBA" id="ARBA00022452"/>
    </source>
</evidence>
<gene>
    <name evidence="13" type="ORF">TW77_02595</name>
</gene>
<keyword evidence="2 8" id="KW-0813">Transport</keyword>
<keyword evidence="10" id="KW-0732">Signal</keyword>
<dbReference type="Proteomes" id="UP000033452">
    <property type="component" value="Unassembled WGS sequence"/>
</dbReference>
<keyword evidence="13" id="KW-0675">Receptor</keyword>
<comment type="caution">
    <text evidence="13">The sequence shown here is derived from an EMBL/GenBank/DDBJ whole genome shotgun (WGS) entry which is preliminary data.</text>
</comment>
<dbReference type="AlphaFoldDB" id="A0A0F4QZI9"/>
<evidence type="ECO:0000256" key="1">
    <source>
        <dbReference type="ARBA" id="ARBA00004571"/>
    </source>
</evidence>
<comment type="subcellular location">
    <subcellularLocation>
        <location evidence="1 8">Cell outer membrane</location>
        <topology evidence="1 8">Multi-pass membrane protein</topology>
    </subcellularLocation>
</comment>
<evidence type="ECO:0000256" key="10">
    <source>
        <dbReference type="SAM" id="SignalP"/>
    </source>
</evidence>
<dbReference type="InterPro" id="IPR039426">
    <property type="entry name" value="TonB-dep_rcpt-like"/>
</dbReference>
<evidence type="ECO:0000313" key="13">
    <source>
        <dbReference type="EMBL" id="KJZ12685.1"/>
    </source>
</evidence>
<evidence type="ECO:0000256" key="8">
    <source>
        <dbReference type="PROSITE-ProRule" id="PRU01360"/>
    </source>
</evidence>
<feature type="domain" description="TonB-dependent receptor plug" evidence="12">
    <location>
        <begin position="60"/>
        <end position="180"/>
    </location>
</feature>
<keyword evidence="5 9" id="KW-0798">TonB box</keyword>
<dbReference type="Pfam" id="PF00593">
    <property type="entry name" value="TonB_dep_Rec_b-barrel"/>
    <property type="match status" value="1"/>
</dbReference>
<dbReference type="PANTHER" id="PTHR47234">
    <property type="match status" value="1"/>
</dbReference>
<dbReference type="RefSeq" id="WP_046003416.1">
    <property type="nucleotide sequence ID" value="NZ_JXYA01000004.1"/>
</dbReference>
<evidence type="ECO:0000256" key="2">
    <source>
        <dbReference type="ARBA" id="ARBA00022448"/>
    </source>
</evidence>
<protein>
    <submittedName>
        <fullName evidence="13">TonB-dependent receptor</fullName>
    </submittedName>
</protein>
<evidence type="ECO:0000259" key="12">
    <source>
        <dbReference type="Pfam" id="PF07715"/>
    </source>
</evidence>
<keyword evidence="14" id="KW-1185">Reference proteome</keyword>
<feature type="domain" description="TonB-dependent receptor-like beta-barrel" evidence="11">
    <location>
        <begin position="402"/>
        <end position="836"/>
    </location>
</feature>
<dbReference type="InterPro" id="IPR000531">
    <property type="entry name" value="Beta-barrel_TonB"/>
</dbReference>
<dbReference type="InterPro" id="IPR036942">
    <property type="entry name" value="Beta-barrel_TonB_sf"/>
</dbReference>
<dbReference type="Gene3D" id="2.40.170.20">
    <property type="entry name" value="TonB-dependent receptor, beta-barrel domain"/>
    <property type="match status" value="1"/>
</dbReference>
<organism evidence="13 14">
    <name type="scientific">Pseudoalteromonas rubra</name>
    <dbReference type="NCBI Taxonomy" id="43658"/>
    <lineage>
        <taxon>Bacteria</taxon>
        <taxon>Pseudomonadati</taxon>
        <taxon>Pseudomonadota</taxon>
        <taxon>Gammaproteobacteria</taxon>
        <taxon>Alteromonadales</taxon>
        <taxon>Pseudoalteromonadaceae</taxon>
        <taxon>Pseudoalteromonas</taxon>
    </lineage>
</organism>
<dbReference type="GO" id="GO:0009279">
    <property type="term" value="C:cell outer membrane"/>
    <property type="evidence" value="ECO:0007669"/>
    <property type="project" value="UniProtKB-SubCell"/>
</dbReference>
<evidence type="ECO:0000256" key="9">
    <source>
        <dbReference type="RuleBase" id="RU003357"/>
    </source>
</evidence>
<dbReference type="OrthoDB" id="9805434at2"/>
<keyword evidence="4 8" id="KW-0812">Transmembrane</keyword>
<evidence type="ECO:0000256" key="5">
    <source>
        <dbReference type="ARBA" id="ARBA00023077"/>
    </source>
</evidence>
<dbReference type="EMBL" id="JXYA01000004">
    <property type="protein sequence ID" value="KJZ12685.1"/>
    <property type="molecule type" value="Genomic_DNA"/>
</dbReference>
<dbReference type="PROSITE" id="PS52016">
    <property type="entry name" value="TONB_DEPENDENT_REC_3"/>
    <property type="match status" value="1"/>
</dbReference>
<dbReference type="InterPro" id="IPR012910">
    <property type="entry name" value="Plug_dom"/>
</dbReference>
<name>A0A0F4QZI9_9GAMM</name>
<dbReference type="Gene3D" id="2.170.130.10">
    <property type="entry name" value="TonB-dependent receptor, plug domain"/>
    <property type="match status" value="1"/>
</dbReference>
<reference evidence="13 14" key="1">
    <citation type="journal article" date="2015" name="BMC Genomics">
        <title>Genome mining reveals unlocked bioactive potential of marine Gram-negative bacteria.</title>
        <authorList>
            <person name="Machado H."/>
            <person name="Sonnenschein E.C."/>
            <person name="Melchiorsen J."/>
            <person name="Gram L."/>
        </authorList>
    </citation>
    <scope>NUCLEOTIDE SEQUENCE [LARGE SCALE GENOMIC DNA]</scope>
    <source>
        <strain evidence="13 14">S2471</strain>
    </source>
</reference>